<organism evidence="14 15">
    <name type="scientific">Caenorhabditis angaria</name>
    <dbReference type="NCBI Taxonomy" id="860376"/>
    <lineage>
        <taxon>Eukaryota</taxon>
        <taxon>Metazoa</taxon>
        <taxon>Ecdysozoa</taxon>
        <taxon>Nematoda</taxon>
        <taxon>Chromadorea</taxon>
        <taxon>Rhabditida</taxon>
        <taxon>Rhabditina</taxon>
        <taxon>Rhabditomorpha</taxon>
        <taxon>Rhabditoidea</taxon>
        <taxon>Rhabditidae</taxon>
        <taxon>Peloderinae</taxon>
        <taxon>Caenorhabditis</taxon>
    </lineage>
</organism>
<evidence type="ECO:0000256" key="2">
    <source>
        <dbReference type="ARBA" id="ARBA00013184"/>
    </source>
</evidence>
<evidence type="ECO:0000256" key="4">
    <source>
        <dbReference type="ARBA" id="ARBA00022723"/>
    </source>
</evidence>
<dbReference type="EMBL" id="CANHGI010000001">
    <property type="protein sequence ID" value="CAI5439010.1"/>
    <property type="molecule type" value="Genomic_DNA"/>
</dbReference>
<dbReference type="GO" id="GO:0003712">
    <property type="term" value="F:transcription coregulator activity"/>
    <property type="evidence" value="ECO:0007669"/>
    <property type="project" value="TreeGrafter"/>
</dbReference>
<dbReference type="Gene3D" id="3.30.60.60">
    <property type="entry name" value="N-acetyl transferase-like"/>
    <property type="match status" value="1"/>
</dbReference>
<evidence type="ECO:0000259" key="13">
    <source>
        <dbReference type="PROSITE" id="PS51726"/>
    </source>
</evidence>
<feature type="domain" description="MYST-type HAT" evidence="13">
    <location>
        <begin position="313"/>
        <end position="585"/>
    </location>
</feature>
<dbReference type="InterPro" id="IPR013083">
    <property type="entry name" value="Znf_RING/FYVE/PHD"/>
</dbReference>
<dbReference type="EC" id="2.3.1.48" evidence="2 10"/>
<evidence type="ECO:0000256" key="5">
    <source>
        <dbReference type="ARBA" id="ARBA00022771"/>
    </source>
</evidence>
<dbReference type="SUPFAM" id="SSF57903">
    <property type="entry name" value="FYVE/PHD zinc finger"/>
    <property type="match status" value="2"/>
</dbReference>
<feature type="active site" description="Proton donor/acceptor" evidence="8">
    <location>
        <position position="490"/>
    </location>
</feature>
<dbReference type="GO" id="GO:0006357">
    <property type="term" value="P:regulation of transcription by RNA polymerase II"/>
    <property type="evidence" value="ECO:0007669"/>
    <property type="project" value="TreeGrafter"/>
</dbReference>
<dbReference type="InterPro" id="IPR019787">
    <property type="entry name" value="Znf_PHD-finger"/>
</dbReference>
<name>A0A9P1MTE5_9PELO</name>
<evidence type="ECO:0000256" key="9">
    <source>
        <dbReference type="PROSITE-ProRule" id="PRU00146"/>
    </source>
</evidence>
<keyword evidence="5 9" id="KW-0863">Zinc-finger</keyword>
<dbReference type="GO" id="GO:0003682">
    <property type="term" value="F:chromatin binding"/>
    <property type="evidence" value="ECO:0007669"/>
    <property type="project" value="TreeGrafter"/>
</dbReference>
<evidence type="ECO:0000313" key="14">
    <source>
        <dbReference type="EMBL" id="CAI5439010.1"/>
    </source>
</evidence>
<dbReference type="Pfam" id="PF01853">
    <property type="entry name" value="MOZ_SAS"/>
    <property type="match status" value="1"/>
</dbReference>
<feature type="compositionally biased region" description="Polar residues" evidence="11">
    <location>
        <begin position="18"/>
        <end position="28"/>
    </location>
</feature>
<comment type="similarity">
    <text evidence="1 10">Belongs to the MYST (SAS/MOZ) family.</text>
</comment>
<accession>A0A9P1MTE5</accession>
<feature type="region of interest" description="Disordered" evidence="11">
    <location>
        <begin position="1"/>
        <end position="63"/>
    </location>
</feature>
<keyword evidence="10" id="KW-0539">Nucleus</keyword>
<evidence type="ECO:0000256" key="11">
    <source>
        <dbReference type="SAM" id="MobiDB-lite"/>
    </source>
</evidence>
<dbReference type="PROSITE" id="PS51726">
    <property type="entry name" value="MYST_HAT"/>
    <property type="match status" value="1"/>
</dbReference>
<comment type="subcellular location">
    <subcellularLocation>
        <location evidence="10">Nucleus</location>
    </subcellularLocation>
</comment>
<keyword evidence="15" id="KW-1185">Reference proteome</keyword>
<keyword evidence="4" id="KW-0479">Metal-binding</keyword>
<dbReference type="AlphaFoldDB" id="A0A9P1MTE5"/>
<dbReference type="GO" id="GO:0010484">
    <property type="term" value="F:histone H3 acetyltransferase activity"/>
    <property type="evidence" value="ECO:0007669"/>
    <property type="project" value="TreeGrafter"/>
</dbReference>
<dbReference type="Gene3D" id="1.10.10.10">
    <property type="entry name" value="Winged helix-like DNA-binding domain superfamily/Winged helix DNA-binding domain"/>
    <property type="match status" value="1"/>
</dbReference>
<dbReference type="InterPro" id="IPR001965">
    <property type="entry name" value="Znf_PHD"/>
</dbReference>
<keyword evidence="7" id="KW-0007">Acetylation</keyword>
<dbReference type="GO" id="GO:0036409">
    <property type="term" value="C:histone H3-K14 acetyltransferase complex"/>
    <property type="evidence" value="ECO:0007669"/>
    <property type="project" value="TreeGrafter"/>
</dbReference>
<dbReference type="SUPFAM" id="SSF55729">
    <property type="entry name" value="Acyl-CoA N-acyltransferases (Nat)"/>
    <property type="match status" value="1"/>
</dbReference>
<evidence type="ECO:0000256" key="6">
    <source>
        <dbReference type="ARBA" id="ARBA00022833"/>
    </source>
</evidence>
<dbReference type="PANTHER" id="PTHR10615:SF161">
    <property type="entry name" value="HISTONE ACETYLTRANSFERASE KAT7"/>
    <property type="match status" value="1"/>
</dbReference>
<evidence type="ECO:0000256" key="1">
    <source>
        <dbReference type="ARBA" id="ARBA00010107"/>
    </source>
</evidence>
<dbReference type="GO" id="GO:0010485">
    <property type="term" value="F:histone H4 acetyltransferase activity"/>
    <property type="evidence" value="ECO:0007669"/>
    <property type="project" value="TreeGrafter"/>
</dbReference>
<evidence type="ECO:0000259" key="12">
    <source>
        <dbReference type="PROSITE" id="PS50016"/>
    </source>
</evidence>
<keyword evidence="6" id="KW-0862">Zinc</keyword>
<dbReference type="InterPro" id="IPR011011">
    <property type="entry name" value="Znf_FYVE_PHD"/>
</dbReference>
<evidence type="ECO:0000313" key="15">
    <source>
        <dbReference type="Proteomes" id="UP001152747"/>
    </source>
</evidence>
<dbReference type="InterPro" id="IPR036388">
    <property type="entry name" value="WH-like_DNA-bd_sf"/>
</dbReference>
<evidence type="ECO:0000256" key="8">
    <source>
        <dbReference type="PIRSR" id="PIRSR602717-51"/>
    </source>
</evidence>
<dbReference type="PROSITE" id="PS50016">
    <property type="entry name" value="ZF_PHD_2"/>
    <property type="match status" value="1"/>
</dbReference>
<evidence type="ECO:0000256" key="10">
    <source>
        <dbReference type="RuleBase" id="RU361211"/>
    </source>
</evidence>
<dbReference type="InterPro" id="IPR002717">
    <property type="entry name" value="HAT_MYST-type"/>
</dbReference>
<evidence type="ECO:0000256" key="3">
    <source>
        <dbReference type="ARBA" id="ARBA00022679"/>
    </source>
</evidence>
<dbReference type="Gene3D" id="3.40.630.30">
    <property type="match status" value="1"/>
</dbReference>
<dbReference type="InterPro" id="IPR016181">
    <property type="entry name" value="Acyl_CoA_acyltransferase"/>
</dbReference>
<dbReference type="InterPro" id="IPR050603">
    <property type="entry name" value="MYST_HAT"/>
</dbReference>
<keyword evidence="3" id="KW-0808">Transferase</keyword>
<reference evidence="14" key="1">
    <citation type="submission" date="2022-11" db="EMBL/GenBank/DDBJ databases">
        <authorList>
            <person name="Kikuchi T."/>
        </authorList>
    </citation>
    <scope>NUCLEOTIDE SEQUENCE</scope>
    <source>
        <strain evidence="14">PS1010</strain>
    </source>
</reference>
<sequence>MPSTKRLSILPKREISNNRRSSVLQTPKSTKKVEEENKPTTSKRKHLSKEDDEEDGVKTRRLQKTKIESGPKCTFCKSTENQDQLKACSGCLANYHITSCLKYQAEFAENIQSSKTWFCPRCIRCAKCEEFISDPSNIECYSCCKAWHGDCAPNGRKNSELYDGLWMCTNCCRKNKILLSPTNTKTTIQSSPKKSKKSPKKNDSEIKLKISQEEIEQIMKERNLKWDQLACLAGLISPTKSIANLARTSPKKQASKKKSVQKRLRFNNDEPTTSDDYCEEEIEDNFGIVTEFDATLYNQSLKTSSKASSSTSTGLPPGKWIYMGTGKISKVIGSSAYPEPIKDSPLIFICKFCFHCTNIPTDYRIHWNNCSFRYPPGNEIYRKDNLSFFEVIGAEQKTYCRNLCRLAKLFISSKTLHHEVETFMFYILCEITTEGFVMVGYFSKERNPSKNNNLSCLLTLPTAQRMGYGRMLIDMSYALSRKELKIGSPEHPLSDLGILAYGGYWRSSILCYLRSIRNHHNVTIKEISLNTRIHPVDIVNQLLKDKMLLYKKNVYFIKTGKRAFKHPLSQIRRRYIDMASLHWSPKPEDLKGLDPTRLNFYV</sequence>
<feature type="region of interest" description="Disordered" evidence="11">
    <location>
        <begin position="183"/>
        <end position="205"/>
    </location>
</feature>
<dbReference type="OrthoDB" id="787137at2759"/>
<evidence type="ECO:0000256" key="7">
    <source>
        <dbReference type="ARBA" id="ARBA00022990"/>
    </source>
</evidence>
<dbReference type="SMART" id="SM00249">
    <property type="entry name" value="PHD"/>
    <property type="match status" value="2"/>
</dbReference>
<gene>
    <name evidence="14" type="ORF">CAMP_LOCUS1647</name>
</gene>
<dbReference type="Gene3D" id="3.30.40.10">
    <property type="entry name" value="Zinc/RING finger domain, C3HC4 (zinc finger)"/>
    <property type="match status" value="1"/>
</dbReference>
<proteinExistence type="inferred from homology"/>
<feature type="domain" description="PHD-type" evidence="12">
    <location>
        <begin position="119"/>
        <end position="174"/>
    </location>
</feature>
<dbReference type="PANTHER" id="PTHR10615">
    <property type="entry name" value="HISTONE ACETYLTRANSFERASE"/>
    <property type="match status" value="1"/>
</dbReference>
<dbReference type="GO" id="GO:0008270">
    <property type="term" value="F:zinc ion binding"/>
    <property type="evidence" value="ECO:0007669"/>
    <property type="project" value="UniProtKB-KW"/>
</dbReference>
<dbReference type="Proteomes" id="UP001152747">
    <property type="component" value="Unassembled WGS sequence"/>
</dbReference>
<protein>
    <recommendedName>
        <fullName evidence="2 10">Histone acetyltransferase</fullName>
        <ecNumber evidence="2 10">2.3.1.48</ecNumber>
    </recommendedName>
</protein>
<comment type="catalytic activity">
    <reaction evidence="10">
        <text>L-lysyl-[protein] + acetyl-CoA = N(6)-acetyl-L-lysyl-[protein] + CoA + H(+)</text>
        <dbReference type="Rhea" id="RHEA:45948"/>
        <dbReference type="Rhea" id="RHEA-COMP:9752"/>
        <dbReference type="Rhea" id="RHEA-COMP:10731"/>
        <dbReference type="ChEBI" id="CHEBI:15378"/>
        <dbReference type="ChEBI" id="CHEBI:29969"/>
        <dbReference type="ChEBI" id="CHEBI:57287"/>
        <dbReference type="ChEBI" id="CHEBI:57288"/>
        <dbReference type="ChEBI" id="CHEBI:61930"/>
        <dbReference type="EC" id="2.3.1.48"/>
    </reaction>
</comment>
<comment type="caution">
    <text evidence="14">The sequence shown here is derived from an EMBL/GenBank/DDBJ whole genome shotgun (WGS) entry which is preliminary data.</text>
</comment>